<evidence type="ECO:0000313" key="2">
    <source>
        <dbReference type="EMBL" id="KYG68446.1"/>
    </source>
</evidence>
<evidence type="ECO:0000313" key="3">
    <source>
        <dbReference type="Proteomes" id="UP000075799"/>
    </source>
</evidence>
<reference evidence="2 3" key="1">
    <citation type="submission" date="2016-03" db="EMBL/GenBank/DDBJ databases">
        <authorList>
            <person name="Ploux O."/>
        </authorList>
    </citation>
    <scope>NUCLEOTIDE SEQUENCE [LARGE SCALE GENOMIC DNA]</scope>
    <source>
        <strain evidence="2 3">EC13</strain>
    </source>
</reference>
<feature type="signal peptide" evidence="1">
    <location>
        <begin position="1"/>
        <end position="24"/>
    </location>
</feature>
<organism evidence="2 3">
    <name type="scientific">Bdellovibrio bacteriovorus</name>
    <dbReference type="NCBI Taxonomy" id="959"/>
    <lineage>
        <taxon>Bacteria</taxon>
        <taxon>Pseudomonadati</taxon>
        <taxon>Bdellovibrionota</taxon>
        <taxon>Bdellovibrionia</taxon>
        <taxon>Bdellovibrionales</taxon>
        <taxon>Pseudobdellovibrionaceae</taxon>
        <taxon>Bdellovibrio</taxon>
    </lineage>
</organism>
<feature type="chain" id="PRO_5007825724" evidence="1">
    <location>
        <begin position="25"/>
        <end position="152"/>
    </location>
</feature>
<dbReference type="AlphaFoldDB" id="A0A161PU79"/>
<accession>A0A161PU79</accession>
<dbReference type="Proteomes" id="UP000075799">
    <property type="component" value="Unassembled WGS sequence"/>
</dbReference>
<dbReference type="RefSeq" id="WP_063205141.1">
    <property type="nucleotide sequence ID" value="NZ_LUKD01000001.1"/>
</dbReference>
<dbReference type="EMBL" id="LUKD01000001">
    <property type="protein sequence ID" value="KYG68446.1"/>
    <property type="molecule type" value="Genomic_DNA"/>
</dbReference>
<name>A0A161PU79_BDEBC</name>
<protein>
    <submittedName>
        <fullName evidence="2">Uncharacterized protein</fullName>
    </submittedName>
</protein>
<comment type="caution">
    <text evidence="2">The sequence shown here is derived from an EMBL/GenBank/DDBJ whole genome shotgun (WGS) entry which is preliminary data.</text>
</comment>
<gene>
    <name evidence="2" type="ORF">AZI87_04135</name>
</gene>
<keyword evidence="1" id="KW-0732">Signal</keyword>
<proteinExistence type="predicted"/>
<sequence length="152" mass="17708">MKTLKHVLLAVLVLLPSLSFSAPAGFFLTNTKEITEDMVSFHYMSSDGTFDLKCAHVFDKPDAHDWDVWCGKGTKWLRQFRVHFLVRQYQGRDSQKSAFEVLYWVIDRDQKTPKFSSTSSWIQFNNPSKLEIMRFSQGVENDYAYLTVELKP</sequence>
<evidence type="ECO:0000256" key="1">
    <source>
        <dbReference type="SAM" id="SignalP"/>
    </source>
</evidence>
<dbReference type="OrthoDB" id="5293538at2"/>